<dbReference type="Gene3D" id="3.10.20.30">
    <property type="match status" value="1"/>
</dbReference>
<protein>
    <submittedName>
        <fullName evidence="2">Developmentally-regulated G-protein 3</fullName>
    </submittedName>
</protein>
<dbReference type="InterPro" id="IPR004095">
    <property type="entry name" value="TGS"/>
</dbReference>
<dbReference type="PANTHER" id="PTHR43127">
    <property type="entry name" value="DEVELOPMENTALLY-REGULATED GTP-BINDING PROTEIN 2"/>
    <property type="match status" value="1"/>
</dbReference>
<dbReference type="InterPro" id="IPR045001">
    <property type="entry name" value="DRG"/>
</dbReference>
<name>A0ABV2AHD1_9EUKA</name>
<organism evidence="2 3">
    <name type="scientific">Bonamia ostreae</name>
    <dbReference type="NCBI Taxonomy" id="126728"/>
    <lineage>
        <taxon>Eukaryota</taxon>
        <taxon>Sar</taxon>
        <taxon>Rhizaria</taxon>
        <taxon>Endomyxa</taxon>
        <taxon>Ascetosporea</taxon>
        <taxon>Haplosporida</taxon>
        <taxon>Bonamia</taxon>
    </lineage>
</organism>
<dbReference type="InterPro" id="IPR012675">
    <property type="entry name" value="Beta-grasp_dom_sf"/>
</dbReference>
<evidence type="ECO:0000259" key="1">
    <source>
        <dbReference type="Pfam" id="PF02824"/>
    </source>
</evidence>
<gene>
    <name evidence="2" type="primary">DRG3</name>
    <name evidence="2" type="ORF">MHBO_000953</name>
</gene>
<evidence type="ECO:0000313" key="2">
    <source>
        <dbReference type="EMBL" id="MES1919086.1"/>
    </source>
</evidence>
<keyword evidence="3" id="KW-1185">Reference proteome</keyword>
<feature type="domain" description="TGS" evidence="1">
    <location>
        <begin position="18"/>
        <end position="76"/>
    </location>
</feature>
<dbReference type="InterPro" id="IPR012676">
    <property type="entry name" value="TGS-like"/>
</dbReference>
<comment type="caution">
    <text evidence="2">The sequence shown here is derived from an EMBL/GenBank/DDBJ whole genome shotgun (WGS) entry which is preliminary data.</text>
</comment>
<dbReference type="EMBL" id="JBDODL010000195">
    <property type="protein sequence ID" value="MES1919086.1"/>
    <property type="molecule type" value="Genomic_DNA"/>
</dbReference>
<dbReference type="SUPFAM" id="SSF81271">
    <property type="entry name" value="TGS-like"/>
    <property type="match status" value="1"/>
</dbReference>
<accession>A0ABV2AHD1</accession>
<dbReference type="Proteomes" id="UP001439008">
    <property type="component" value="Unassembled WGS sequence"/>
</dbReference>
<dbReference type="Pfam" id="PF02824">
    <property type="entry name" value="TGS"/>
    <property type="match status" value="1"/>
</dbReference>
<evidence type="ECO:0000313" key="3">
    <source>
        <dbReference type="Proteomes" id="UP001439008"/>
    </source>
</evidence>
<sequence>MFRSLPDFEEPVILRSKYRTVKDFCLTIHKDLMSDFKRFQFKFDSALVWGTSAKYYPQTVGKNHRLLDEDVIQIVKGLPSAK</sequence>
<proteinExistence type="predicted"/>
<reference evidence="2 3" key="1">
    <citation type="journal article" date="2024" name="BMC Biol.">
        <title>Comparative genomics of Ascetosporea gives new insight into the evolutionary basis for animal parasitism in Rhizaria.</title>
        <authorList>
            <person name="Hiltunen Thoren M."/>
            <person name="Onut-Brannstrom I."/>
            <person name="Alfjorden A."/>
            <person name="Peckova H."/>
            <person name="Swords F."/>
            <person name="Hooper C."/>
            <person name="Holzer A.S."/>
            <person name="Bass D."/>
            <person name="Burki F."/>
        </authorList>
    </citation>
    <scope>NUCLEOTIDE SEQUENCE [LARGE SCALE GENOMIC DNA]</scope>
    <source>
        <strain evidence="2">20-A016</strain>
    </source>
</reference>